<evidence type="ECO:0000313" key="2">
    <source>
        <dbReference type="EMBL" id="USW52605.1"/>
    </source>
</evidence>
<sequence>MSATKPSKAAALKQKVNDQLAKFRKTPIVTPEQKLHVKIDSMKKEAQELNSEAAQLQSKAATFSARAGTTPSPLAPPPEREPLFERHPTGAPSNYDAQVRAYNVLTTDWKAFDKEVKAFDKKLDTFAKTLANMKEKHFETEKAVGKTEHEFIGLDNALHNLKLQKVELSKAVAAVPLPSQI</sequence>
<keyword evidence="3" id="KW-1185">Reference proteome</keyword>
<evidence type="ECO:0000256" key="1">
    <source>
        <dbReference type="SAM" id="MobiDB-lite"/>
    </source>
</evidence>
<dbReference type="AlphaFoldDB" id="A0A9Q9EJ24"/>
<name>A0A9Q9EJ24_9PEZI</name>
<feature type="compositionally biased region" description="Polar residues" evidence="1">
    <location>
        <begin position="48"/>
        <end position="61"/>
    </location>
</feature>
<proteinExistence type="predicted"/>
<accession>A0A9Q9EJ24</accession>
<dbReference type="OrthoDB" id="3634131at2759"/>
<dbReference type="Proteomes" id="UP001056384">
    <property type="component" value="Chromosome 4"/>
</dbReference>
<feature type="region of interest" description="Disordered" evidence="1">
    <location>
        <begin position="46"/>
        <end position="94"/>
    </location>
</feature>
<gene>
    <name evidence="2" type="ORF">Slin15195_G059240</name>
</gene>
<evidence type="ECO:0000313" key="3">
    <source>
        <dbReference type="Proteomes" id="UP001056384"/>
    </source>
</evidence>
<feature type="compositionally biased region" description="Basic and acidic residues" evidence="1">
    <location>
        <begin position="78"/>
        <end position="88"/>
    </location>
</feature>
<organism evidence="2 3">
    <name type="scientific">Septoria linicola</name>
    <dbReference type="NCBI Taxonomy" id="215465"/>
    <lineage>
        <taxon>Eukaryota</taxon>
        <taxon>Fungi</taxon>
        <taxon>Dikarya</taxon>
        <taxon>Ascomycota</taxon>
        <taxon>Pezizomycotina</taxon>
        <taxon>Dothideomycetes</taxon>
        <taxon>Dothideomycetidae</taxon>
        <taxon>Mycosphaerellales</taxon>
        <taxon>Mycosphaerellaceae</taxon>
        <taxon>Septoria</taxon>
    </lineage>
</organism>
<protein>
    <submittedName>
        <fullName evidence="2">Uncharacterized protein</fullName>
    </submittedName>
</protein>
<reference evidence="2" key="1">
    <citation type="submission" date="2022-06" db="EMBL/GenBank/DDBJ databases">
        <title>Complete genome sequences of two strains of the flax pathogen Septoria linicola.</title>
        <authorList>
            <person name="Lapalu N."/>
            <person name="Simon A."/>
            <person name="Demenou B."/>
            <person name="Paumier D."/>
            <person name="Guillot M.-P."/>
            <person name="Gout L."/>
            <person name="Valade R."/>
        </authorList>
    </citation>
    <scope>NUCLEOTIDE SEQUENCE</scope>
    <source>
        <strain evidence="2">SE15195</strain>
    </source>
</reference>
<dbReference type="EMBL" id="CP099421">
    <property type="protein sequence ID" value="USW52605.1"/>
    <property type="molecule type" value="Genomic_DNA"/>
</dbReference>